<proteinExistence type="predicted"/>
<dbReference type="Proteomes" id="UP001152797">
    <property type="component" value="Unassembled WGS sequence"/>
</dbReference>
<organism evidence="2">
    <name type="scientific">Cladocopium goreaui</name>
    <dbReference type="NCBI Taxonomy" id="2562237"/>
    <lineage>
        <taxon>Eukaryota</taxon>
        <taxon>Sar</taxon>
        <taxon>Alveolata</taxon>
        <taxon>Dinophyceae</taxon>
        <taxon>Suessiales</taxon>
        <taxon>Symbiodiniaceae</taxon>
        <taxon>Cladocopium</taxon>
    </lineage>
</organism>
<gene>
    <name evidence="2" type="ORF">C1SCF055_LOCUS17559</name>
</gene>
<accession>A0A9P1CG87</accession>
<evidence type="ECO:0000313" key="4">
    <source>
        <dbReference type="Proteomes" id="UP001152797"/>
    </source>
</evidence>
<feature type="region of interest" description="Disordered" evidence="1">
    <location>
        <begin position="1"/>
        <end position="20"/>
    </location>
</feature>
<comment type="caution">
    <text evidence="2">The sequence shown here is derived from an EMBL/GenBank/DDBJ whole genome shotgun (WGS) entry which is preliminary data.</text>
</comment>
<dbReference type="EMBL" id="CAMXCT010001491">
    <property type="protein sequence ID" value="CAI3990582.1"/>
    <property type="molecule type" value="Genomic_DNA"/>
</dbReference>
<dbReference type="EMBL" id="CAMXCT020001491">
    <property type="protein sequence ID" value="CAL1143957.1"/>
    <property type="molecule type" value="Genomic_DNA"/>
</dbReference>
<evidence type="ECO:0000313" key="2">
    <source>
        <dbReference type="EMBL" id="CAI3990582.1"/>
    </source>
</evidence>
<evidence type="ECO:0000313" key="3">
    <source>
        <dbReference type="EMBL" id="CAL1143957.1"/>
    </source>
</evidence>
<dbReference type="AlphaFoldDB" id="A0A9P1CG87"/>
<reference evidence="2" key="1">
    <citation type="submission" date="2022-10" db="EMBL/GenBank/DDBJ databases">
        <authorList>
            <person name="Chen Y."/>
            <person name="Dougan E. K."/>
            <person name="Chan C."/>
            <person name="Rhodes N."/>
            <person name="Thang M."/>
        </authorList>
    </citation>
    <scope>NUCLEOTIDE SEQUENCE</scope>
</reference>
<dbReference type="EMBL" id="CAMXCT030001491">
    <property type="protein sequence ID" value="CAL4777894.1"/>
    <property type="molecule type" value="Genomic_DNA"/>
</dbReference>
<keyword evidence="4" id="KW-1185">Reference proteome</keyword>
<evidence type="ECO:0000256" key="1">
    <source>
        <dbReference type="SAM" id="MobiDB-lite"/>
    </source>
</evidence>
<reference evidence="3" key="2">
    <citation type="submission" date="2024-04" db="EMBL/GenBank/DDBJ databases">
        <authorList>
            <person name="Chen Y."/>
            <person name="Shah S."/>
            <person name="Dougan E. K."/>
            <person name="Thang M."/>
            <person name="Chan C."/>
        </authorList>
    </citation>
    <scope>NUCLEOTIDE SEQUENCE [LARGE SCALE GENOMIC DNA]</scope>
</reference>
<name>A0A9P1CG87_9DINO</name>
<protein>
    <submittedName>
        <fullName evidence="2">Uncharacterized protein</fullName>
    </submittedName>
</protein>
<sequence>MADSFLQSHSKQRCPIDPLRDGEIFMGDKWQPQEPRGGEVDQSKGNFGYQWRPLSCFESDEDLQPWVQRLGQRHQLQQLALQLELPRPKPEIGWKDGPLQELQLLALAFESGLQWRQCDQNGCTLKEWAEEKEILKSTVKYFQEELPMDFKGPVWSGKAARVLRLCADAVQKKGWNDWEEQRDLKKFTLKDWEDWDFKGDEVKQKAMKERGLLLRQFLRAMEVCPEVPAEKAAARRWKT</sequence>